<dbReference type="AlphaFoldDB" id="X1CN68"/>
<protein>
    <submittedName>
        <fullName evidence="1">Uncharacterized protein</fullName>
    </submittedName>
</protein>
<organism evidence="1">
    <name type="scientific">marine sediment metagenome</name>
    <dbReference type="NCBI Taxonomy" id="412755"/>
    <lineage>
        <taxon>unclassified sequences</taxon>
        <taxon>metagenomes</taxon>
        <taxon>ecological metagenomes</taxon>
    </lineage>
</organism>
<comment type="caution">
    <text evidence="1">The sequence shown here is derived from an EMBL/GenBank/DDBJ whole genome shotgun (WGS) entry which is preliminary data.</text>
</comment>
<reference evidence="1" key="1">
    <citation type="journal article" date="2014" name="Front. Microbiol.">
        <title>High frequency of phylogenetically diverse reductive dehalogenase-homologous genes in deep subseafloor sedimentary metagenomes.</title>
        <authorList>
            <person name="Kawai M."/>
            <person name="Futagami T."/>
            <person name="Toyoda A."/>
            <person name="Takaki Y."/>
            <person name="Nishi S."/>
            <person name="Hori S."/>
            <person name="Arai W."/>
            <person name="Tsubouchi T."/>
            <person name="Morono Y."/>
            <person name="Uchiyama I."/>
            <person name="Ito T."/>
            <person name="Fujiyama A."/>
            <person name="Inagaki F."/>
            <person name="Takami H."/>
        </authorList>
    </citation>
    <scope>NUCLEOTIDE SEQUENCE</scope>
    <source>
        <strain evidence="1">Expedition CK06-06</strain>
    </source>
</reference>
<proteinExistence type="predicted"/>
<accession>X1CN68</accession>
<dbReference type="EMBL" id="BART01029649">
    <property type="protein sequence ID" value="GAH09222.1"/>
    <property type="molecule type" value="Genomic_DNA"/>
</dbReference>
<gene>
    <name evidence="1" type="ORF">S01H4_51969</name>
</gene>
<evidence type="ECO:0000313" key="1">
    <source>
        <dbReference type="EMBL" id="GAH09222.1"/>
    </source>
</evidence>
<name>X1CN68_9ZZZZ</name>
<sequence>MTKTVITSNRVSASLEIGVVRADYGDVLTDIAAVFVTKKGTPLPWLEWLLKFGDKAIVRGYDVAPAASSRRSRTGRLIMKAGRGKRWKVPSEFSGTLRNNFVTRALDGLEPTILKIMESSIKAT</sequence>